<protein>
    <submittedName>
        <fullName evidence="1">Uncharacterized protein</fullName>
    </submittedName>
</protein>
<keyword evidence="2" id="KW-1185">Reference proteome</keyword>
<proteinExistence type="predicted"/>
<accession>A0ACB6QZ49</accession>
<evidence type="ECO:0000313" key="1">
    <source>
        <dbReference type="EMBL" id="KAF2472308.1"/>
    </source>
</evidence>
<gene>
    <name evidence="1" type="ORF">BDR25DRAFT_354016</name>
</gene>
<comment type="caution">
    <text evidence="1">The sequence shown here is derived from an EMBL/GenBank/DDBJ whole genome shotgun (WGS) entry which is preliminary data.</text>
</comment>
<evidence type="ECO:0000313" key="2">
    <source>
        <dbReference type="Proteomes" id="UP000799755"/>
    </source>
</evidence>
<sequence>MAWLAEVTSAGPIITLILNLTLNHRPGLVGLLHRGKQGYFIIGVFPAFTAWGLYTWAASMVTLGNGLADKLVATFLFSRPIISTKSEPPAASRNREAQGSWRNTDDVTRSIAAVNCTPDGMAPHAEHAERAEIFIKSVRQNLSKNRPGDMRLLEDYHLLSSQHFSAKLALRAITTNHAIQRKASHSDLVLLLLQT</sequence>
<name>A0ACB6QZ49_9PLEO</name>
<organism evidence="1 2">
    <name type="scientific">Lindgomyces ingoldianus</name>
    <dbReference type="NCBI Taxonomy" id="673940"/>
    <lineage>
        <taxon>Eukaryota</taxon>
        <taxon>Fungi</taxon>
        <taxon>Dikarya</taxon>
        <taxon>Ascomycota</taxon>
        <taxon>Pezizomycotina</taxon>
        <taxon>Dothideomycetes</taxon>
        <taxon>Pleosporomycetidae</taxon>
        <taxon>Pleosporales</taxon>
        <taxon>Lindgomycetaceae</taxon>
        <taxon>Lindgomyces</taxon>
    </lineage>
</organism>
<dbReference type="Proteomes" id="UP000799755">
    <property type="component" value="Unassembled WGS sequence"/>
</dbReference>
<reference evidence="1" key="1">
    <citation type="journal article" date="2020" name="Stud. Mycol.">
        <title>101 Dothideomycetes genomes: a test case for predicting lifestyles and emergence of pathogens.</title>
        <authorList>
            <person name="Haridas S."/>
            <person name="Albert R."/>
            <person name="Binder M."/>
            <person name="Bloem J."/>
            <person name="Labutti K."/>
            <person name="Salamov A."/>
            <person name="Andreopoulos B."/>
            <person name="Baker S."/>
            <person name="Barry K."/>
            <person name="Bills G."/>
            <person name="Bluhm B."/>
            <person name="Cannon C."/>
            <person name="Castanera R."/>
            <person name="Culley D."/>
            <person name="Daum C."/>
            <person name="Ezra D."/>
            <person name="Gonzalez J."/>
            <person name="Henrissat B."/>
            <person name="Kuo A."/>
            <person name="Liang C."/>
            <person name="Lipzen A."/>
            <person name="Lutzoni F."/>
            <person name="Magnuson J."/>
            <person name="Mondo S."/>
            <person name="Nolan M."/>
            <person name="Ohm R."/>
            <person name="Pangilinan J."/>
            <person name="Park H.-J."/>
            <person name="Ramirez L."/>
            <person name="Alfaro M."/>
            <person name="Sun H."/>
            <person name="Tritt A."/>
            <person name="Yoshinaga Y."/>
            <person name="Zwiers L.-H."/>
            <person name="Turgeon B."/>
            <person name="Goodwin S."/>
            <person name="Spatafora J."/>
            <person name="Crous P."/>
            <person name="Grigoriev I."/>
        </authorList>
    </citation>
    <scope>NUCLEOTIDE SEQUENCE</scope>
    <source>
        <strain evidence="1">ATCC 200398</strain>
    </source>
</reference>
<dbReference type="EMBL" id="MU003503">
    <property type="protein sequence ID" value="KAF2472308.1"/>
    <property type="molecule type" value="Genomic_DNA"/>
</dbReference>